<organism evidence="1">
    <name type="scientific">Myoviridae sp. ct7CH26</name>
    <dbReference type="NCBI Taxonomy" id="2827604"/>
    <lineage>
        <taxon>Viruses</taxon>
        <taxon>Duplodnaviria</taxon>
        <taxon>Heunggongvirae</taxon>
        <taxon>Uroviricota</taxon>
        <taxon>Caudoviricetes</taxon>
    </lineage>
</organism>
<protein>
    <submittedName>
        <fullName evidence="1">Uncharacterized protein</fullName>
    </submittedName>
</protein>
<proteinExistence type="predicted"/>
<name>A0A8S5RSW0_9CAUD</name>
<sequence>MRTNIERFLERFPKNATNWAQATDEVRDMARKARELLEEYEGVIVEPVNFRAIETPAEWNTEGREFILTNFDRMADRTKERFYDYFREWFEGEEE</sequence>
<evidence type="ECO:0000313" key="1">
    <source>
        <dbReference type="EMBL" id="DAE92442.1"/>
    </source>
</evidence>
<accession>A0A8S5RSW0</accession>
<reference evidence="1" key="1">
    <citation type="journal article" date="2021" name="Proc. Natl. Acad. Sci. U.S.A.">
        <title>A Catalog of Tens of Thousands of Viruses from Human Metagenomes Reveals Hidden Associations with Chronic Diseases.</title>
        <authorList>
            <person name="Tisza M.J."/>
            <person name="Buck C.B."/>
        </authorList>
    </citation>
    <scope>NUCLEOTIDE SEQUENCE</scope>
    <source>
        <strain evidence="1">Ct7CH26</strain>
    </source>
</reference>
<dbReference type="EMBL" id="BK057800">
    <property type="protein sequence ID" value="DAE92442.1"/>
    <property type="molecule type" value="Genomic_DNA"/>
</dbReference>